<dbReference type="SUPFAM" id="SSF51735">
    <property type="entry name" value="NAD(P)-binding Rossmann-fold domains"/>
    <property type="match status" value="1"/>
</dbReference>
<name>A0A1T5N977_9BACT</name>
<dbReference type="Gene3D" id="3.40.50.720">
    <property type="entry name" value="NAD(P)-binding Rossmann-like Domain"/>
    <property type="match status" value="1"/>
</dbReference>
<gene>
    <name evidence="3" type="ORF">SAMN05660461_0722</name>
</gene>
<comment type="similarity">
    <text evidence="1">Belongs to the short-chain dehydrogenases/reductases (SDR) family.</text>
</comment>
<dbReference type="AlphaFoldDB" id="A0A1T5N977"/>
<evidence type="ECO:0000256" key="2">
    <source>
        <dbReference type="ARBA" id="ARBA00023002"/>
    </source>
</evidence>
<dbReference type="PRINTS" id="PR00081">
    <property type="entry name" value="GDHRDH"/>
</dbReference>
<keyword evidence="2" id="KW-0560">Oxidoreductase</keyword>
<evidence type="ECO:0000256" key="1">
    <source>
        <dbReference type="ARBA" id="ARBA00006484"/>
    </source>
</evidence>
<sequence length="241" mass="24862">MNTDLTGKKVLVLGGSAGIGLATAQAAAAAGATVIIVSSNPGKVKKALTTLPETAEGFSVDLGNEAAVRDFFRTSGAFDHLVFTAGGSFPFGQVEDLTAAELQEAFQLRFFGAFNAIKHGSKNILPGGSVVLTTGIANLRPQKGWAAGACICGAMEGFTRMLAVELAPIRVNAVSPGIVKTALWEGMPEADREAMYQQAAGVLLAGRVGQPEDIAQTYLYLMQNGFSTGQIVVVDGGAVLV</sequence>
<dbReference type="InterPro" id="IPR051122">
    <property type="entry name" value="SDR_DHRS6-like"/>
</dbReference>
<evidence type="ECO:0000313" key="3">
    <source>
        <dbReference type="EMBL" id="SKC96598.1"/>
    </source>
</evidence>
<dbReference type="RefSeq" id="WP_079469965.1">
    <property type="nucleotide sequence ID" value="NZ_FUZZ01000001.1"/>
</dbReference>
<dbReference type="InterPro" id="IPR002347">
    <property type="entry name" value="SDR_fam"/>
</dbReference>
<protein>
    <submittedName>
        <fullName evidence="3">NAD(P)-dependent dehydrogenase, short-chain alcohol dehydrogenase family</fullName>
    </submittedName>
</protein>
<dbReference type="Proteomes" id="UP000190166">
    <property type="component" value="Unassembled WGS sequence"/>
</dbReference>
<reference evidence="3 4" key="1">
    <citation type="submission" date="2017-02" db="EMBL/GenBank/DDBJ databases">
        <authorList>
            <person name="Peterson S.W."/>
        </authorList>
    </citation>
    <scope>NUCLEOTIDE SEQUENCE [LARGE SCALE GENOMIC DNA]</scope>
    <source>
        <strain evidence="3 4">DSM 18108</strain>
    </source>
</reference>
<accession>A0A1T5N977</accession>
<dbReference type="InterPro" id="IPR036291">
    <property type="entry name" value="NAD(P)-bd_dom_sf"/>
</dbReference>
<dbReference type="GO" id="GO:0016491">
    <property type="term" value="F:oxidoreductase activity"/>
    <property type="evidence" value="ECO:0007669"/>
    <property type="project" value="UniProtKB-KW"/>
</dbReference>
<dbReference type="Pfam" id="PF13561">
    <property type="entry name" value="adh_short_C2"/>
    <property type="match status" value="1"/>
</dbReference>
<dbReference type="STRING" id="393003.SAMN05660461_0722"/>
<dbReference type="EMBL" id="FUZZ01000001">
    <property type="protein sequence ID" value="SKC96598.1"/>
    <property type="molecule type" value="Genomic_DNA"/>
</dbReference>
<dbReference type="PANTHER" id="PTHR43477">
    <property type="entry name" value="DIHYDROANTICAPSIN 7-DEHYDROGENASE"/>
    <property type="match status" value="1"/>
</dbReference>
<dbReference type="PANTHER" id="PTHR43477:SF1">
    <property type="entry name" value="DIHYDROANTICAPSIN 7-DEHYDROGENASE"/>
    <property type="match status" value="1"/>
</dbReference>
<organism evidence="3 4">
    <name type="scientific">Chitinophaga ginsengisegetis</name>
    <dbReference type="NCBI Taxonomy" id="393003"/>
    <lineage>
        <taxon>Bacteria</taxon>
        <taxon>Pseudomonadati</taxon>
        <taxon>Bacteroidota</taxon>
        <taxon>Chitinophagia</taxon>
        <taxon>Chitinophagales</taxon>
        <taxon>Chitinophagaceae</taxon>
        <taxon>Chitinophaga</taxon>
    </lineage>
</organism>
<evidence type="ECO:0000313" key="4">
    <source>
        <dbReference type="Proteomes" id="UP000190166"/>
    </source>
</evidence>
<keyword evidence="4" id="KW-1185">Reference proteome</keyword>
<proteinExistence type="inferred from homology"/>